<dbReference type="Gene3D" id="3.90.550.10">
    <property type="entry name" value="Spore Coat Polysaccharide Biosynthesis Protein SpsA, Chain A"/>
    <property type="match status" value="1"/>
</dbReference>
<dbReference type="GO" id="GO:0016757">
    <property type="term" value="F:glycosyltransferase activity"/>
    <property type="evidence" value="ECO:0007669"/>
    <property type="project" value="UniProtKB-KW"/>
</dbReference>
<proteinExistence type="inferred from homology"/>
<keyword evidence="4" id="KW-1133">Transmembrane helix</keyword>
<keyword evidence="2" id="KW-0328">Glycosyltransferase</keyword>
<dbReference type="InterPro" id="IPR029044">
    <property type="entry name" value="Nucleotide-diphossugar_trans"/>
</dbReference>
<evidence type="ECO:0000256" key="3">
    <source>
        <dbReference type="ARBA" id="ARBA00022679"/>
    </source>
</evidence>
<name>A0A845PWL9_9FLAO</name>
<evidence type="ECO:0000313" key="7">
    <source>
        <dbReference type="Proteomes" id="UP000553459"/>
    </source>
</evidence>
<dbReference type="AlphaFoldDB" id="A0A845PWL9"/>
<protein>
    <submittedName>
        <fullName evidence="6">Glycosyltransferase</fullName>
    </submittedName>
</protein>
<feature type="transmembrane region" description="Helical" evidence="4">
    <location>
        <begin position="283"/>
        <end position="302"/>
    </location>
</feature>
<evidence type="ECO:0000256" key="4">
    <source>
        <dbReference type="SAM" id="Phobius"/>
    </source>
</evidence>
<comment type="caution">
    <text evidence="6">The sequence shown here is derived from an EMBL/GenBank/DDBJ whole genome shotgun (WGS) entry which is preliminary data.</text>
</comment>
<dbReference type="PANTHER" id="PTHR43179:SF12">
    <property type="entry name" value="GALACTOFURANOSYLTRANSFERASE GLFT2"/>
    <property type="match status" value="1"/>
</dbReference>
<evidence type="ECO:0000313" key="6">
    <source>
        <dbReference type="EMBL" id="NAW51361.1"/>
    </source>
</evidence>
<evidence type="ECO:0000256" key="1">
    <source>
        <dbReference type="ARBA" id="ARBA00006739"/>
    </source>
</evidence>
<reference evidence="6 7" key="1">
    <citation type="submission" date="2019-11" db="EMBL/GenBank/DDBJ databases">
        <title>Characterization of Elizabethkingia argenteiflava sp. nov., isolated from inner surface of Soybean Pods.</title>
        <authorList>
            <person name="Mo S."/>
        </authorList>
    </citation>
    <scope>NUCLEOTIDE SEQUENCE [LARGE SCALE GENOMIC DNA]</scope>
    <source>
        <strain evidence="6 7">YB22</strain>
    </source>
</reference>
<keyword evidence="4" id="KW-0472">Membrane</keyword>
<keyword evidence="7" id="KW-1185">Reference proteome</keyword>
<dbReference type="Pfam" id="PF00535">
    <property type="entry name" value="Glycos_transf_2"/>
    <property type="match status" value="1"/>
</dbReference>
<keyword evidence="4" id="KW-0812">Transmembrane</keyword>
<comment type="similarity">
    <text evidence="1">Belongs to the glycosyltransferase 2 family.</text>
</comment>
<evidence type="ECO:0000259" key="5">
    <source>
        <dbReference type="Pfam" id="PF00535"/>
    </source>
</evidence>
<dbReference type="Proteomes" id="UP000553459">
    <property type="component" value="Unassembled WGS sequence"/>
</dbReference>
<gene>
    <name evidence="6" type="ORF">GNY06_08190</name>
</gene>
<sequence length="342" mass="40122">MENYNIVILNWNGWKDTKQCVESIIRESSSHNYTLILVDNGSEQKEINLIEEYCNTNFEMTISQSKEYFLNKSLSLPPEFYQIPSSRRIIFIKNNENLGFACGNNVALEFLRSQNQNYAILLNNDTEIEGDALGKMFRYLRQHESEGVAAVIPQIRYYKPKNVIWNCGGHINWLGLRKYHYAFSDISEVPQTGEARVDYGTGCALLINLQKTGILSDRFFLGEEDMELAFRLKNKNLAVYCIYDAVIYHKVGASRGRISEEKMGNMVYHYSMRMSNLKDHLSLPVWYMSFLAHYLSTIRILYKQNMFSLKKVNAMWRDIYHNVRTLTKYTRQDFIRIANKRY</sequence>
<dbReference type="RefSeq" id="WP_166519639.1">
    <property type="nucleotide sequence ID" value="NZ_JAAABJ010000519.1"/>
</dbReference>
<evidence type="ECO:0000256" key="2">
    <source>
        <dbReference type="ARBA" id="ARBA00022676"/>
    </source>
</evidence>
<organism evidence="6 7">
    <name type="scientific">Elizabethkingia argenteiflava</name>
    <dbReference type="NCBI Taxonomy" id="2681556"/>
    <lineage>
        <taxon>Bacteria</taxon>
        <taxon>Pseudomonadati</taxon>
        <taxon>Bacteroidota</taxon>
        <taxon>Flavobacteriia</taxon>
        <taxon>Flavobacteriales</taxon>
        <taxon>Weeksellaceae</taxon>
        <taxon>Elizabethkingia</taxon>
    </lineage>
</organism>
<dbReference type="PANTHER" id="PTHR43179">
    <property type="entry name" value="RHAMNOSYLTRANSFERASE WBBL"/>
    <property type="match status" value="1"/>
</dbReference>
<accession>A0A845PWL9</accession>
<keyword evidence="3 6" id="KW-0808">Transferase</keyword>
<dbReference type="InterPro" id="IPR001173">
    <property type="entry name" value="Glyco_trans_2-like"/>
</dbReference>
<dbReference type="SUPFAM" id="SSF53448">
    <property type="entry name" value="Nucleotide-diphospho-sugar transferases"/>
    <property type="match status" value="1"/>
</dbReference>
<feature type="domain" description="Glycosyltransferase 2-like" evidence="5">
    <location>
        <begin position="85"/>
        <end position="156"/>
    </location>
</feature>
<dbReference type="EMBL" id="JAAABJ010000519">
    <property type="protein sequence ID" value="NAW51361.1"/>
    <property type="molecule type" value="Genomic_DNA"/>
</dbReference>